<protein>
    <submittedName>
        <fullName evidence="2">Deoxyribodipyrimidine photo-lyase</fullName>
    </submittedName>
</protein>
<feature type="non-terminal residue" evidence="2">
    <location>
        <position position="181"/>
    </location>
</feature>
<evidence type="ECO:0000313" key="3">
    <source>
        <dbReference type="Proteomes" id="UP000285324"/>
    </source>
</evidence>
<evidence type="ECO:0000313" key="2">
    <source>
        <dbReference type="EMBL" id="RPJ88453.1"/>
    </source>
</evidence>
<dbReference type="GO" id="GO:0003904">
    <property type="term" value="F:deoxyribodipyrimidine photo-lyase activity"/>
    <property type="evidence" value="ECO:0007669"/>
    <property type="project" value="TreeGrafter"/>
</dbReference>
<proteinExistence type="predicted"/>
<organism evidence="2 3">
    <name type="scientific">Alcaligenes xylosoxydans xylosoxydans</name>
    <name type="common">Achromobacter xylosoxidans</name>
    <dbReference type="NCBI Taxonomy" id="85698"/>
    <lineage>
        <taxon>Bacteria</taxon>
        <taxon>Pseudomonadati</taxon>
        <taxon>Pseudomonadota</taxon>
        <taxon>Betaproteobacteria</taxon>
        <taxon>Burkholderiales</taxon>
        <taxon>Alcaligenaceae</taxon>
        <taxon>Achromobacter</taxon>
    </lineage>
</organism>
<dbReference type="OrthoDB" id="9772484at2"/>
<dbReference type="InterPro" id="IPR036155">
    <property type="entry name" value="Crypto/Photolyase_N_sf"/>
</dbReference>
<reference evidence="2 3" key="1">
    <citation type="submission" date="2018-08" db="EMBL/GenBank/DDBJ databases">
        <title>Achromobacter xylosoxidans Genome sequencing and assembly.</title>
        <authorList>
            <person name="Wang R."/>
            <person name="Rensing C."/>
            <person name="Li Y."/>
        </authorList>
    </citation>
    <scope>NUCLEOTIDE SEQUENCE [LARGE SCALE GENOMIC DNA]</scope>
    <source>
        <strain evidence="2 3">GD003A</strain>
    </source>
</reference>
<dbReference type="GO" id="GO:0009416">
    <property type="term" value="P:response to light stimulus"/>
    <property type="evidence" value="ECO:0007669"/>
    <property type="project" value="TreeGrafter"/>
</dbReference>
<dbReference type="EMBL" id="QVXO01000064">
    <property type="protein sequence ID" value="RPJ88453.1"/>
    <property type="molecule type" value="Genomic_DNA"/>
</dbReference>
<keyword evidence="2" id="KW-0456">Lyase</keyword>
<feature type="domain" description="Photolyase/cryptochrome alpha/beta" evidence="1">
    <location>
        <begin position="1"/>
        <end position="133"/>
    </location>
</feature>
<dbReference type="RefSeq" id="WP_133304598.1">
    <property type="nucleotide sequence ID" value="NZ_QVXO01000064.1"/>
</dbReference>
<dbReference type="Pfam" id="PF00875">
    <property type="entry name" value="DNA_photolyase"/>
    <property type="match status" value="1"/>
</dbReference>
<dbReference type="SUPFAM" id="SSF52425">
    <property type="entry name" value="Cryptochrome/photolyase, N-terminal domain"/>
    <property type="match status" value="1"/>
</dbReference>
<dbReference type="PANTHER" id="PTHR11455">
    <property type="entry name" value="CRYPTOCHROME"/>
    <property type="match status" value="1"/>
</dbReference>
<accession>A0A424W563</accession>
<dbReference type="GO" id="GO:0003677">
    <property type="term" value="F:DNA binding"/>
    <property type="evidence" value="ECO:0007669"/>
    <property type="project" value="TreeGrafter"/>
</dbReference>
<dbReference type="PANTHER" id="PTHR11455:SF9">
    <property type="entry name" value="CRYPTOCHROME CIRCADIAN CLOCK 5 ISOFORM X1"/>
    <property type="match status" value="1"/>
</dbReference>
<dbReference type="InterPro" id="IPR006050">
    <property type="entry name" value="DNA_photolyase_N"/>
</dbReference>
<name>A0A424W563_ALCXX</name>
<comment type="caution">
    <text evidence="2">The sequence shown here is derived from an EMBL/GenBank/DDBJ whole genome shotgun (WGS) entry which is preliminary data.</text>
</comment>
<dbReference type="GO" id="GO:0071949">
    <property type="term" value="F:FAD binding"/>
    <property type="evidence" value="ECO:0007669"/>
    <property type="project" value="TreeGrafter"/>
</dbReference>
<dbReference type="Proteomes" id="UP000285324">
    <property type="component" value="Unassembled WGS sequence"/>
</dbReference>
<dbReference type="PROSITE" id="PS51645">
    <property type="entry name" value="PHR_CRY_ALPHA_BETA"/>
    <property type="match status" value="1"/>
</dbReference>
<dbReference type="InterPro" id="IPR002081">
    <property type="entry name" value="Cryptochrome/DNA_photolyase_1"/>
</dbReference>
<sequence>MNTLLWLRTDLRAHDNPALAAAAEAGTVTALFLAAPGQWRLHGDAPAKVDFWLRNLRELSRELGRQGIPLRLLTVHDWSEAPDALAAFCRDHAIGQVHVNAEWAVNERRRDAAVAARLRTLDVDWTLHHGASLLRPGTVLTGKGECYRVYTPYARACRERLRTAPLRALPAPRAQTPPPWP</sequence>
<dbReference type="InterPro" id="IPR014729">
    <property type="entry name" value="Rossmann-like_a/b/a_fold"/>
</dbReference>
<dbReference type="AlphaFoldDB" id="A0A424W563"/>
<evidence type="ECO:0000259" key="1">
    <source>
        <dbReference type="PROSITE" id="PS51645"/>
    </source>
</evidence>
<dbReference type="Gene3D" id="3.40.50.620">
    <property type="entry name" value="HUPs"/>
    <property type="match status" value="1"/>
</dbReference>
<gene>
    <name evidence="2" type="ORF">DY367_27650</name>
</gene>